<evidence type="ECO:0000256" key="2">
    <source>
        <dbReference type="SAM" id="Phobius"/>
    </source>
</evidence>
<dbReference type="VEuPathDB" id="FungiDB:HMPREF1541_10009"/>
<accession>W2S8X6</accession>
<keyword evidence="2" id="KW-0812">Transmembrane</keyword>
<proteinExistence type="predicted"/>
<name>W2S8X6_CYPE1</name>
<dbReference type="eggNOG" id="KOG2458">
    <property type="taxonomic scope" value="Eukaryota"/>
</dbReference>
<dbReference type="EMBL" id="KB822713">
    <property type="protein sequence ID" value="ETN45132.1"/>
    <property type="molecule type" value="Genomic_DNA"/>
</dbReference>
<evidence type="ECO:0000313" key="5">
    <source>
        <dbReference type="Proteomes" id="UP000030752"/>
    </source>
</evidence>
<dbReference type="SMART" id="SM00672">
    <property type="entry name" value="CAP10"/>
    <property type="match status" value="1"/>
</dbReference>
<dbReference type="RefSeq" id="XP_008712902.1">
    <property type="nucleotide sequence ID" value="XM_008714680.1"/>
</dbReference>
<dbReference type="PANTHER" id="PTHR12203:SF22">
    <property type="entry name" value="CAPSULE ASSOCIATED PROTEIN"/>
    <property type="match status" value="1"/>
</dbReference>
<feature type="domain" description="Glycosyl transferase CAP10" evidence="3">
    <location>
        <begin position="346"/>
        <end position="665"/>
    </location>
</feature>
<evidence type="ECO:0000259" key="3">
    <source>
        <dbReference type="SMART" id="SM00672"/>
    </source>
</evidence>
<gene>
    <name evidence="4" type="ORF">HMPREF1541_10009</name>
</gene>
<reference evidence="4 5" key="1">
    <citation type="submission" date="2013-03" db="EMBL/GenBank/DDBJ databases">
        <title>The Genome Sequence of Phialophora europaea CBS 101466.</title>
        <authorList>
            <consortium name="The Broad Institute Genomics Platform"/>
            <person name="Cuomo C."/>
            <person name="de Hoog S."/>
            <person name="Gorbushina A."/>
            <person name="Walker B."/>
            <person name="Young S.K."/>
            <person name="Zeng Q."/>
            <person name="Gargeya S."/>
            <person name="Fitzgerald M."/>
            <person name="Haas B."/>
            <person name="Abouelleil A."/>
            <person name="Allen A.W."/>
            <person name="Alvarado L."/>
            <person name="Arachchi H.M."/>
            <person name="Berlin A.M."/>
            <person name="Chapman S.B."/>
            <person name="Gainer-Dewar J."/>
            <person name="Goldberg J."/>
            <person name="Griggs A."/>
            <person name="Gujja S."/>
            <person name="Hansen M."/>
            <person name="Howarth C."/>
            <person name="Imamovic A."/>
            <person name="Ireland A."/>
            <person name="Larimer J."/>
            <person name="McCowan C."/>
            <person name="Murphy C."/>
            <person name="Pearson M."/>
            <person name="Poon T.W."/>
            <person name="Priest M."/>
            <person name="Roberts A."/>
            <person name="Saif S."/>
            <person name="Shea T."/>
            <person name="Sisk P."/>
            <person name="Sykes S."/>
            <person name="Wortman J."/>
            <person name="Nusbaum C."/>
            <person name="Birren B."/>
        </authorList>
    </citation>
    <scope>NUCLEOTIDE SEQUENCE [LARGE SCALE GENOMIC DNA]</scope>
    <source>
        <strain evidence="4 5">CBS 101466</strain>
    </source>
</reference>
<dbReference type="InterPro" id="IPR006598">
    <property type="entry name" value="CAP10"/>
</dbReference>
<dbReference type="Pfam" id="PF05686">
    <property type="entry name" value="Glyco_transf_90"/>
    <property type="match status" value="1"/>
</dbReference>
<evidence type="ECO:0000313" key="4">
    <source>
        <dbReference type="EMBL" id="ETN45132.1"/>
    </source>
</evidence>
<organism evidence="4 5">
    <name type="scientific">Cyphellophora europaea (strain CBS 101466)</name>
    <name type="common">Phialophora europaea</name>
    <dbReference type="NCBI Taxonomy" id="1220924"/>
    <lineage>
        <taxon>Eukaryota</taxon>
        <taxon>Fungi</taxon>
        <taxon>Dikarya</taxon>
        <taxon>Ascomycota</taxon>
        <taxon>Pezizomycotina</taxon>
        <taxon>Eurotiomycetes</taxon>
        <taxon>Chaetothyriomycetidae</taxon>
        <taxon>Chaetothyriales</taxon>
        <taxon>Cyphellophoraceae</taxon>
        <taxon>Cyphellophora</taxon>
    </lineage>
</organism>
<dbReference type="OrthoDB" id="541052at2759"/>
<feature type="transmembrane region" description="Helical" evidence="2">
    <location>
        <begin position="12"/>
        <end position="30"/>
    </location>
</feature>
<dbReference type="HOGENOM" id="CLU_005027_4_2_1"/>
<feature type="region of interest" description="Disordered" evidence="1">
    <location>
        <begin position="42"/>
        <end position="93"/>
    </location>
</feature>
<feature type="region of interest" description="Disordered" evidence="1">
    <location>
        <begin position="688"/>
        <end position="711"/>
    </location>
</feature>
<dbReference type="GeneID" id="19977348"/>
<evidence type="ECO:0000256" key="1">
    <source>
        <dbReference type="SAM" id="MobiDB-lite"/>
    </source>
</evidence>
<protein>
    <recommendedName>
        <fullName evidence="3">Glycosyl transferase CAP10 domain-containing protein</fullName>
    </recommendedName>
</protein>
<dbReference type="Proteomes" id="UP000030752">
    <property type="component" value="Unassembled WGS sequence"/>
</dbReference>
<keyword evidence="2" id="KW-0472">Membrane</keyword>
<dbReference type="PANTHER" id="PTHR12203">
    <property type="entry name" value="KDEL LYS-ASP-GLU-LEU CONTAINING - RELATED"/>
    <property type="match status" value="1"/>
</dbReference>
<feature type="compositionally biased region" description="Basic and acidic residues" evidence="1">
    <location>
        <begin position="697"/>
        <end position="711"/>
    </location>
</feature>
<feature type="compositionally biased region" description="Basic and acidic residues" evidence="1">
    <location>
        <begin position="66"/>
        <end position="84"/>
    </location>
</feature>
<keyword evidence="5" id="KW-1185">Reference proteome</keyword>
<dbReference type="InParanoid" id="W2S8X6"/>
<keyword evidence="2" id="KW-1133">Transmembrane helix</keyword>
<sequence length="711" mass="81457">MGPIELNKRRIFILVAGVFTCVILFTGLPSSERVQDGLHSIPIPGIPQGPQLAPGKDPDSAWDFPDPEHAKEESVHHEVPKPEHTTVVPPAPDTEAYDLHPINQLMEEADHAFRVYEGSASQTFRQTVEKYRSKYGRHPPPGFRDWYKFARKRNVVNIDDFDHIMDDLRPFWSVEPSYIRTHAAHMWENEGHGAAGIHIRDHKVGKVNFGSWRSETFEGVVNTFIEYLPDMDIAMNRLDQPRVVVPFEDLQEMLQKEQQGRIMHPEAMDSFTFNQSDLLDLSIQDKGLDNSTRLDAAWFNAAGKQYMEVAAKACPPESPARRNMSMAETDALYKESSAGIVTNFNLSSDLCTVGPAIQDLHGMMYSASSMLPTHRLVPIFGECKVNVNNDILFPANMYYRHDDRYDYSPDDDVDWRSKNNNIIWRGVTSGGVQIADNWERMHRQRLVQLTNGTWTALNHKMYPVLTETQSSPASAHSDENITYTPVPSFHPDAFALAHSDIGFVESWGCVPDCSFYDDVFSWKAQTTLTSQFRSRYLIDVDGHSFSGRWHAFLQSKSLGLKATIFREWHDSRLFAWRHFVPVDNRYDELYALLTYFMGYGSDEDRGFNEQAGDLNPNVYVRSHDKEAQKIARQSREWAHRVLRREDIEVYMFRLLLEYARICDDNRDRIGYSGDGSELDDFDNAHAAGGWGLGKWPWTKEKDAGTEKPRDD</sequence>
<dbReference type="InterPro" id="IPR051091">
    <property type="entry name" value="O-Glucosyltr/Glycosyltrsf_90"/>
</dbReference>
<feature type="compositionally biased region" description="Low complexity" evidence="1">
    <location>
        <begin position="42"/>
        <end position="51"/>
    </location>
</feature>
<dbReference type="AlphaFoldDB" id="W2S8X6"/>